<sequence>MKKLTLLLIVPTLLSANAFAEFTGSTAQSSQSSVPYTTITEFRAQTDISQSDGLFDMLITGAKADEMEFIFQGNIVNQIDSDTYTFNDGTDSIMIDLDESLFNGRDVSPQDTVILYGEADYEEVGLYFDVDRLEVK</sequence>
<dbReference type="OrthoDB" id="598245at2"/>
<feature type="signal peptide" evidence="2">
    <location>
        <begin position="1"/>
        <end position="20"/>
    </location>
</feature>
<accession>A0A3S0LNC2</accession>
<dbReference type="NCBIfam" id="NF033674">
    <property type="entry name" value="stress_OB_fold"/>
    <property type="match status" value="1"/>
</dbReference>
<evidence type="ECO:0000256" key="2">
    <source>
        <dbReference type="SAM" id="SignalP"/>
    </source>
</evidence>
<evidence type="ECO:0000313" key="5">
    <source>
        <dbReference type="Proteomes" id="UP000267448"/>
    </source>
</evidence>
<dbReference type="AlphaFoldDB" id="A0A3S0LNC2"/>
<feature type="chain" id="PRO_5044600302" evidence="2">
    <location>
        <begin position="21"/>
        <end position="136"/>
    </location>
</feature>
<protein>
    <submittedName>
        <fullName evidence="4">NirD/YgiW/YdeI family stress tolerance protein</fullName>
    </submittedName>
</protein>
<reference evidence="4 5" key="1">
    <citation type="submission" date="2018-12" db="EMBL/GenBank/DDBJ databases">
        <authorList>
            <person name="Yu L."/>
        </authorList>
    </citation>
    <scope>NUCLEOTIDE SEQUENCE [LARGE SCALE GENOMIC DNA]</scope>
    <source>
        <strain evidence="4 5">HAW-EB2</strain>
    </source>
</reference>
<proteinExistence type="predicted"/>
<dbReference type="PANTHER" id="PTHR36571">
    <property type="entry name" value="PROTEIN YGIW"/>
    <property type="match status" value="1"/>
</dbReference>
<dbReference type="EMBL" id="RXNU01000003">
    <property type="protein sequence ID" value="RTR39558.1"/>
    <property type="molecule type" value="Genomic_DNA"/>
</dbReference>
<dbReference type="InterPro" id="IPR005220">
    <property type="entry name" value="CarO-like"/>
</dbReference>
<name>A0A3S0LNC2_9GAMM</name>
<comment type="caution">
    <text evidence="4">The sequence shown here is derived from an EMBL/GenBank/DDBJ whole genome shotgun (WGS) entry which is preliminary data.</text>
</comment>
<dbReference type="PANTHER" id="PTHR36571:SF1">
    <property type="entry name" value="PROTEIN YGIW"/>
    <property type="match status" value="1"/>
</dbReference>
<gene>
    <name evidence="3" type="ORF">EKG38_07065</name>
    <name evidence="4" type="ORF">EKG38_07075</name>
</gene>
<evidence type="ECO:0000313" key="3">
    <source>
        <dbReference type="EMBL" id="RTR39558.1"/>
    </source>
</evidence>
<dbReference type="InterPro" id="IPR036700">
    <property type="entry name" value="BOBF_sf"/>
</dbReference>
<evidence type="ECO:0000256" key="1">
    <source>
        <dbReference type="ARBA" id="ARBA00022729"/>
    </source>
</evidence>
<organism evidence="4 5">
    <name type="scientific">Shewanella canadensis</name>
    <dbReference type="NCBI Taxonomy" id="271096"/>
    <lineage>
        <taxon>Bacteria</taxon>
        <taxon>Pseudomonadati</taxon>
        <taxon>Pseudomonadota</taxon>
        <taxon>Gammaproteobacteria</taxon>
        <taxon>Alteromonadales</taxon>
        <taxon>Shewanellaceae</taxon>
        <taxon>Shewanella</taxon>
    </lineage>
</organism>
<dbReference type="RefSeq" id="WP_126519581.1">
    <property type="nucleotide sequence ID" value="NZ_RXNU01000003.1"/>
</dbReference>
<dbReference type="Pfam" id="PF04076">
    <property type="entry name" value="BOF"/>
    <property type="match status" value="1"/>
</dbReference>
<dbReference type="Proteomes" id="UP000267448">
    <property type="component" value="Unassembled WGS sequence"/>
</dbReference>
<dbReference type="Gene3D" id="2.40.50.200">
    <property type="entry name" value="Bacterial OB-fold"/>
    <property type="match status" value="1"/>
</dbReference>
<evidence type="ECO:0000313" key="4">
    <source>
        <dbReference type="EMBL" id="RTR39560.1"/>
    </source>
</evidence>
<keyword evidence="1 2" id="KW-0732">Signal</keyword>
<dbReference type="EMBL" id="RXNU01000003">
    <property type="protein sequence ID" value="RTR39560.1"/>
    <property type="molecule type" value="Genomic_DNA"/>
</dbReference>
<dbReference type="SUPFAM" id="SSF101756">
    <property type="entry name" value="Hypothetical protein YgiW"/>
    <property type="match status" value="1"/>
</dbReference>
<keyword evidence="5" id="KW-1185">Reference proteome</keyword>